<dbReference type="SMART" id="SM00028">
    <property type="entry name" value="TPR"/>
    <property type="match status" value="2"/>
</dbReference>
<dbReference type="InterPro" id="IPR041656">
    <property type="entry name" value="TPR_5"/>
</dbReference>
<evidence type="ECO:0000256" key="1">
    <source>
        <dbReference type="PROSITE-ProRule" id="PRU00339"/>
    </source>
</evidence>
<evidence type="ECO:0000259" key="2">
    <source>
        <dbReference type="Pfam" id="PF12688"/>
    </source>
</evidence>
<protein>
    <recommendedName>
        <fullName evidence="2">Tetratrico peptide repeat group 5 domain-containing protein</fullName>
    </recommendedName>
</protein>
<feature type="repeat" description="TPR" evidence="1">
    <location>
        <begin position="71"/>
        <end position="104"/>
    </location>
</feature>
<dbReference type="InterPro" id="IPR011990">
    <property type="entry name" value="TPR-like_helical_dom_sf"/>
</dbReference>
<accession>A0A075LSG8</accession>
<feature type="domain" description="Tetratrico peptide repeat group 5" evidence="2">
    <location>
        <begin position="36"/>
        <end position="155"/>
    </location>
</feature>
<dbReference type="Gene3D" id="1.25.40.10">
    <property type="entry name" value="Tetratricopeptide repeat domain"/>
    <property type="match status" value="1"/>
</dbReference>
<proteinExistence type="predicted"/>
<reference evidence="3 4" key="1">
    <citation type="submission" date="2014-07" db="EMBL/GenBank/DDBJ databases">
        <title>Complete genome sequence of a moderately halophilic bacterium Terribacillus aidingensis MP602, isolated from Cryptomeria fortunei in Tianmu mountain in China.</title>
        <authorList>
            <person name="Wang Y."/>
            <person name="Lu P."/>
            <person name="Zhang L."/>
        </authorList>
    </citation>
    <scope>NUCLEOTIDE SEQUENCE [LARGE SCALE GENOMIC DNA]</scope>
    <source>
        <strain evidence="3 4">MP602</strain>
    </source>
</reference>
<name>A0A075LSG8_9BACI</name>
<dbReference type="Proteomes" id="UP000027980">
    <property type="component" value="Chromosome"/>
</dbReference>
<dbReference type="Pfam" id="PF12688">
    <property type="entry name" value="TPR_5"/>
    <property type="match status" value="1"/>
</dbReference>
<dbReference type="HOGENOM" id="CLU_116756_1_0_9"/>
<dbReference type="AlphaFoldDB" id="A0A075LSG8"/>
<dbReference type="OrthoDB" id="193829at2"/>
<dbReference type="EMBL" id="CP008876">
    <property type="protein sequence ID" value="AIF67428.1"/>
    <property type="molecule type" value="Genomic_DNA"/>
</dbReference>
<organism evidence="3 4">
    <name type="scientific">Terribacillus saccharophilus</name>
    <dbReference type="NCBI Taxonomy" id="361277"/>
    <lineage>
        <taxon>Bacteria</taxon>
        <taxon>Bacillati</taxon>
        <taxon>Bacillota</taxon>
        <taxon>Bacilli</taxon>
        <taxon>Bacillales</taxon>
        <taxon>Bacillaceae</taxon>
        <taxon>Terribacillus</taxon>
    </lineage>
</organism>
<dbReference type="InterPro" id="IPR019734">
    <property type="entry name" value="TPR_rpt"/>
</dbReference>
<dbReference type="PROSITE" id="PS50293">
    <property type="entry name" value="TPR_REGION"/>
    <property type="match status" value="1"/>
</dbReference>
<sequence>MNELFEAINLREAGKLAEANERLFELASAYPDDAEIQYQCAWSFDVLGKEAAAVPYYERGIALGLPKEHEEGAYLGLGSTYRTLGNYKKAEQTLKEAMNLFPKNNAFPVFYAMVKYNQKEHGEAMQILLQLLAETTSDNDILEYQKAITFYADKLDIVWS</sequence>
<keyword evidence="1" id="KW-0802">TPR repeat</keyword>
<dbReference type="RefSeq" id="WP_038562983.1">
    <property type="nucleotide sequence ID" value="NZ_CP008876.1"/>
</dbReference>
<dbReference type="GeneID" id="34219903"/>
<dbReference type="KEGG" id="tap:GZ22_12795"/>
<gene>
    <name evidence="3" type="ORF">GZ22_12795</name>
</gene>
<dbReference type="PROSITE" id="PS50005">
    <property type="entry name" value="TPR"/>
    <property type="match status" value="1"/>
</dbReference>
<evidence type="ECO:0000313" key="4">
    <source>
        <dbReference type="Proteomes" id="UP000027980"/>
    </source>
</evidence>
<evidence type="ECO:0000313" key="3">
    <source>
        <dbReference type="EMBL" id="AIF67428.1"/>
    </source>
</evidence>
<dbReference type="SUPFAM" id="SSF48452">
    <property type="entry name" value="TPR-like"/>
    <property type="match status" value="1"/>
</dbReference>